<evidence type="ECO:0000313" key="1">
    <source>
        <dbReference type="EMBL" id="EIM29906.1"/>
    </source>
</evidence>
<dbReference type="EMBL" id="JH660640">
    <property type="protein sequence ID" value="EIM29906.1"/>
    <property type="molecule type" value="Genomic_DNA"/>
</dbReference>
<dbReference type="AlphaFoldDB" id="I4Z114"/>
<sequence>MKPTVFPLPFVGFAFRFELLRVPRKPANDHKQPVLTFDFVEALKRDFSPHILRDIGVDRSRTD</sequence>
<protein>
    <submittedName>
        <fullName evidence="1">Uncharacterized protein</fullName>
    </submittedName>
</protein>
<dbReference type="PATRIC" id="fig|864069.3.peg.1363"/>
<dbReference type="HOGENOM" id="CLU_2880867_0_0_5"/>
<dbReference type="OrthoDB" id="8020183at2"/>
<reference evidence="1 2" key="1">
    <citation type="submission" date="2012-02" db="EMBL/GenBank/DDBJ databases">
        <title>Improved High-Quality Draft sequence of Microvirga sp. WSM3557.</title>
        <authorList>
            <consortium name="US DOE Joint Genome Institute"/>
            <person name="Lucas S."/>
            <person name="Han J."/>
            <person name="Lapidus A."/>
            <person name="Cheng J.-F."/>
            <person name="Goodwin L."/>
            <person name="Pitluck S."/>
            <person name="Peters L."/>
            <person name="Zhang X."/>
            <person name="Detter J.C."/>
            <person name="Han C."/>
            <person name="Tapia R."/>
            <person name="Land M."/>
            <person name="Hauser L."/>
            <person name="Kyrpides N."/>
            <person name="Ivanova N."/>
            <person name="Pagani I."/>
            <person name="Brau L."/>
            <person name="Yates R."/>
            <person name="O'Hara G."/>
            <person name="Rui T."/>
            <person name="Howieson J."/>
            <person name="Reeve W."/>
            <person name="Woyke T."/>
        </authorList>
    </citation>
    <scope>NUCLEOTIDE SEQUENCE [LARGE SCALE GENOMIC DNA]</scope>
    <source>
        <strain evidence="1 2">WSM3557</strain>
    </source>
</reference>
<name>I4Z114_9HYPH</name>
<evidence type="ECO:0000313" key="2">
    <source>
        <dbReference type="Proteomes" id="UP000003947"/>
    </source>
</evidence>
<proteinExistence type="predicted"/>
<organism evidence="1 2">
    <name type="scientific">Microvirga lotononidis</name>
    <dbReference type="NCBI Taxonomy" id="864069"/>
    <lineage>
        <taxon>Bacteria</taxon>
        <taxon>Pseudomonadati</taxon>
        <taxon>Pseudomonadota</taxon>
        <taxon>Alphaproteobacteria</taxon>
        <taxon>Hyphomicrobiales</taxon>
        <taxon>Methylobacteriaceae</taxon>
        <taxon>Microvirga</taxon>
    </lineage>
</organism>
<dbReference type="Proteomes" id="UP000003947">
    <property type="component" value="Unassembled WGS sequence"/>
</dbReference>
<accession>I4Z114</accession>
<dbReference type="RefSeq" id="WP_009489966.1">
    <property type="nucleotide sequence ID" value="NZ_CP141050.1"/>
</dbReference>
<gene>
    <name evidence="1" type="ORF">MicloDRAFT_00012270</name>
</gene>
<keyword evidence="2" id="KW-1185">Reference proteome</keyword>